<protein>
    <recommendedName>
        <fullName evidence="2">HTH merR-type domain-containing protein</fullName>
    </recommendedName>
</protein>
<dbReference type="Gene3D" id="3.20.80.10">
    <property type="entry name" value="Regulatory factor, effector binding domain"/>
    <property type="match status" value="1"/>
</dbReference>
<evidence type="ECO:0000313" key="3">
    <source>
        <dbReference type="EMBL" id="KWW17590.1"/>
    </source>
</evidence>
<dbReference type="GO" id="GO:0003677">
    <property type="term" value="F:DNA binding"/>
    <property type="evidence" value="ECO:0007669"/>
    <property type="project" value="UniProtKB-KW"/>
</dbReference>
<dbReference type="PANTHER" id="PTHR30204:SF85">
    <property type="entry name" value="MULTIDRUG-EFFLUX TRANSPORTER 2 REGULATOR"/>
    <property type="match status" value="1"/>
</dbReference>
<keyword evidence="4" id="KW-1185">Reference proteome</keyword>
<proteinExistence type="predicted"/>
<keyword evidence="1" id="KW-0238">DNA-binding</keyword>
<reference evidence="3 4" key="1">
    <citation type="submission" date="2015-11" db="EMBL/GenBank/DDBJ databases">
        <title>Genome Sequence of Bacillus simplex strain VanAntwerpen2.</title>
        <authorList>
            <person name="Couger M.B."/>
        </authorList>
    </citation>
    <scope>NUCLEOTIDE SEQUENCE [LARGE SCALE GENOMIC DNA]</scope>
    <source>
        <strain evidence="3 4">VanAntwerpen02</strain>
    </source>
</reference>
<dbReference type="AlphaFoldDB" id="A0A109MX58"/>
<accession>A0A109MX58</accession>
<evidence type="ECO:0000256" key="1">
    <source>
        <dbReference type="ARBA" id="ARBA00023125"/>
    </source>
</evidence>
<dbReference type="InterPro" id="IPR000551">
    <property type="entry name" value="MerR-type_HTH_dom"/>
</dbReference>
<dbReference type="SMART" id="SM00422">
    <property type="entry name" value="HTH_MERR"/>
    <property type="match status" value="1"/>
</dbReference>
<dbReference type="SUPFAM" id="SSF46955">
    <property type="entry name" value="Putative DNA-binding domain"/>
    <property type="match status" value="1"/>
</dbReference>
<dbReference type="InterPro" id="IPR011256">
    <property type="entry name" value="Reg_factor_effector_dom_sf"/>
</dbReference>
<sequence length="274" mass="32321">MSELNIGKYFTTGEFAKLCNVKKQTLIHYDEIGLLTPDIKNDKGYRYYSYQQFEVFSVISLLKEFNMPLKEIKWFLTNRSPLELIELFKEKSLELEKKIRNLHRMQKIIETKISLTEKALCMDDSQITLRLEEEEQLFLSESILNSSDAEFLKATSDFIDFCNDNEFYTGFPIGAMISKERILDGDHDNYSFLYTKVNDTHHTPAFHAKPKGLYIVAYHKGSYENISETYKRIVRFMEHENLNIKSFAYEEYILDEVSVKGYENYLTQIMVEVE</sequence>
<comment type="caution">
    <text evidence="3">The sequence shown here is derived from an EMBL/GenBank/DDBJ whole genome shotgun (WGS) entry which is preliminary data.</text>
</comment>
<organism evidence="3 4">
    <name type="scientific">Peribacillus simplex</name>
    <dbReference type="NCBI Taxonomy" id="1478"/>
    <lineage>
        <taxon>Bacteria</taxon>
        <taxon>Bacillati</taxon>
        <taxon>Bacillota</taxon>
        <taxon>Bacilli</taxon>
        <taxon>Bacillales</taxon>
        <taxon>Bacillaceae</taxon>
        <taxon>Peribacillus</taxon>
    </lineage>
</organism>
<dbReference type="CDD" id="cd04782">
    <property type="entry name" value="HTH_BltR"/>
    <property type="match status" value="1"/>
</dbReference>
<dbReference type="GO" id="GO:0003700">
    <property type="term" value="F:DNA-binding transcription factor activity"/>
    <property type="evidence" value="ECO:0007669"/>
    <property type="project" value="InterPro"/>
</dbReference>
<dbReference type="PROSITE" id="PS50937">
    <property type="entry name" value="HTH_MERR_2"/>
    <property type="match status" value="1"/>
</dbReference>
<name>A0A109MX58_9BACI</name>
<dbReference type="InterPro" id="IPR029442">
    <property type="entry name" value="GyrI-like"/>
</dbReference>
<dbReference type="Gene3D" id="1.10.1660.10">
    <property type="match status" value="1"/>
</dbReference>
<dbReference type="Proteomes" id="UP000064189">
    <property type="component" value="Unassembled WGS sequence"/>
</dbReference>
<dbReference type="RefSeq" id="WP_061142731.1">
    <property type="nucleotide sequence ID" value="NZ_LNNH01000027.1"/>
</dbReference>
<evidence type="ECO:0000259" key="2">
    <source>
        <dbReference type="PROSITE" id="PS50937"/>
    </source>
</evidence>
<gene>
    <name evidence="3" type="ORF">AS888_21445</name>
</gene>
<dbReference type="InterPro" id="IPR009061">
    <property type="entry name" value="DNA-bd_dom_put_sf"/>
</dbReference>
<dbReference type="EMBL" id="LNNH01000027">
    <property type="protein sequence ID" value="KWW17590.1"/>
    <property type="molecule type" value="Genomic_DNA"/>
</dbReference>
<feature type="domain" description="HTH merR-type" evidence="2">
    <location>
        <begin position="9"/>
        <end position="78"/>
    </location>
</feature>
<dbReference type="Pfam" id="PF06445">
    <property type="entry name" value="GyrI-like"/>
    <property type="match status" value="1"/>
</dbReference>
<evidence type="ECO:0000313" key="4">
    <source>
        <dbReference type="Proteomes" id="UP000064189"/>
    </source>
</evidence>
<dbReference type="SUPFAM" id="SSF55136">
    <property type="entry name" value="Probable bacterial effector-binding domain"/>
    <property type="match status" value="1"/>
</dbReference>
<dbReference type="Pfam" id="PF00376">
    <property type="entry name" value="MerR"/>
    <property type="match status" value="1"/>
</dbReference>
<dbReference type="InterPro" id="IPR047057">
    <property type="entry name" value="MerR_fam"/>
</dbReference>
<dbReference type="PANTHER" id="PTHR30204">
    <property type="entry name" value="REDOX-CYCLING DRUG-SENSING TRANSCRIPTIONAL ACTIVATOR SOXR"/>
    <property type="match status" value="1"/>
</dbReference>